<feature type="signal peptide" evidence="1">
    <location>
        <begin position="1"/>
        <end position="30"/>
    </location>
</feature>
<sequence length="510" mass="57861" precursor="true">MQIISRMPNSKWTFVFLTLSLVICSFSALAGDSPFDVADKAQLFVDQVLVHDSENVHFKMHAGKRHSQNPLITVDRSWEGWRLELYGTVLFDEEEQLFKMWYLASNGIDQSETYVTCYATSEDGLHWTKPLLKEYLTEAGEPTNIVAECHLASVIKDNKEADPSRRYKMLCHIDAPKPEGGPQTMVSPDGIHWTRLSKTYVVRSSDVLTGYFDRQRQQYVAIPKLVTKHRDHIRRCFGLSISQDFLTWSEPYYIFKPDLRDDASSLARIEEVRSLLDVPDAPDLMRTEFYGAGVYQAESCTVGFPWVFTINNDARYGNHEGPSEIQLAVTRDLVTWERPFRTPVVPRGKPGQWDSGFFTTPAEAILVNDEVRLYYSACNFTHGNPCLYRAEGTGRLSEYTGSIGLVTWKRDRFVSAKSGELTGSLKTVPVVFSGDRLELNIQTKPKGSVVVHLHDSSGLLLAESIPVSGDHLRAPVDFPDFDISKYAGQPVYIRFQMNNCDLYSFAFRNN</sequence>
<dbReference type="SUPFAM" id="SSF75005">
    <property type="entry name" value="Arabinanase/levansucrase/invertase"/>
    <property type="match status" value="2"/>
</dbReference>
<dbReference type="InterPro" id="IPR023296">
    <property type="entry name" value="Glyco_hydro_beta-prop_sf"/>
</dbReference>
<dbReference type="Gene3D" id="2.115.10.20">
    <property type="entry name" value="Glycosyl hydrolase domain, family 43"/>
    <property type="match status" value="2"/>
</dbReference>
<name>A0A518CI75_9PLAN</name>
<dbReference type="EMBL" id="CP036281">
    <property type="protein sequence ID" value="QDU78938.1"/>
    <property type="molecule type" value="Genomic_DNA"/>
</dbReference>
<dbReference type="Proteomes" id="UP000317178">
    <property type="component" value="Chromosome"/>
</dbReference>
<accession>A0A518CI75</accession>
<gene>
    <name evidence="2" type="ORF">Pla110_06420</name>
</gene>
<evidence type="ECO:0000256" key="1">
    <source>
        <dbReference type="SAM" id="SignalP"/>
    </source>
</evidence>
<dbReference type="OrthoDB" id="180690at2"/>
<evidence type="ECO:0008006" key="4">
    <source>
        <dbReference type="Google" id="ProtNLM"/>
    </source>
</evidence>
<reference evidence="2 3" key="1">
    <citation type="submission" date="2019-02" db="EMBL/GenBank/DDBJ databases">
        <title>Deep-cultivation of Planctomycetes and their phenomic and genomic characterization uncovers novel biology.</title>
        <authorList>
            <person name="Wiegand S."/>
            <person name="Jogler M."/>
            <person name="Boedeker C."/>
            <person name="Pinto D."/>
            <person name="Vollmers J."/>
            <person name="Rivas-Marin E."/>
            <person name="Kohn T."/>
            <person name="Peeters S.H."/>
            <person name="Heuer A."/>
            <person name="Rast P."/>
            <person name="Oberbeckmann S."/>
            <person name="Bunk B."/>
            <person name="Jeske O."/>
            <person name="Meyerdierks A."/>
            <person name="Storesund J.E."/>
            <person name="Kallscheuer N."/>
            <person name="Luecker S."/>
            <person name="Lage O.M."/>
            <person name="Pohl T."/>
            <person name="Merkel B.J."/>
            <person name="Hornburger P."/>
            <person name="Mueller R.-W."/>
            <person name="Bruemmer F."/>
            <person name="Labrenz M."/>
            <person name="Spormann A.M."/>
            <person name="Op den Camp H."/>
            <person name="Overmann J."/>
            <person name="Amann R."/>
            <person name="Jetten M.S.M."/>
            <person name="Mascher T."/>
            <person name="Medema M.H."/>
            <person name="Devos D.P."/>
            <person name="Kaster A.-K."/>
            <person name="Ovreas L."/>
            <person name="Rohde M."/>
            <person name="Galperin M.Y."/>
            <person name="Jogler C."/>
        </authorList>
    </citation>
    <scope>NUCLEOTIDE SEQUENCE [LARGE SCALE GENOMIC DNA]</scope>
    <source>
        <strain evidence="2 3">Pla110</strain>
    </source>
</reference>
<keyword evidence="3" id="KW-1185">Reference proteome</keyword>
<evidence type="ECO:0000313" key="2">
    <source>
        <dbReference type="EMBL" id="QDU78938.1"/>
    </source>
</evidence>
<organism evidence="2 3">
    <name type="scientific">Polystyrenella longa</name>
    <dbReference type="NCBI Taxonomy" id="2528007"/>
    <lineage>
        <taxon>Bacteria</taxon>
        <taxon>Pseudomonadati</taxon>
        <taxon>Planctomycetota</taxon>
        <taxon>Planctomycetia</taxon>
        <taxon>Planctomycetales</taxon>
        <taxon>Planctomycetaceae</taxon>
        <taxon>Polystyrenella</taxon>
    </lineage>
</organism>
<dbReference type="AlphaFoldDB" id="A0A518CI75"/>
<keyword evidence="1" id="KW-0732">Signal</keyword>
<evidence type="ECO:0000313" key="3">
    <source>
        <dbReference type="Proteomes" id="UP000317178"/>
    </source>
</evidence>
<proteinExistence type="predicted"/>
<feature type="chain" id="PRO_5022046049" description="Glycosyl hydrolases family 43" evidence="1">
    <location>
        <begin position="31"/>
        <end position="510"/>
    </location>
</feature>
<dbReference type="KEGG" id="plon:Pla110_06420"/>
<protein>
    <recommendedName>
        <fullName evidence="4">Glycosyl hydrolases family 43</fullName>
    </recommendedName>
</protein>